<dbReference type="Proteomes" id="UP000826271">
    <property type="component" value="Unassembled WGS sequence"/>
</dbReference>
<dbReference type="InterPro" id="IPR027413">
    <property type="entry name" value="GROEL-like_equatorial_sf"/>
</dbReference>
<name>A0AAV6YGF5_9LAMI</name>
<reference evidence="1" key="1">
    <citation type="submission" date="2019-10" db="EMBL/GenBank/DDBJ databases">
        <authorList>
            <person name="Zhang R."/>
            <person name="Pan Y."/>
            <person name="Wang J."/>
            <person name="Ma R."/>
            <person name="Yu S."/>
        </authorList>
    </citation>
    <scope>NUCLEOTIDE SEQUENCE</scope>
    <source>
        <strain evidence="1">LA-IB0</strain>
        <tissue evidence="1">Leaf</tissue>
    </source>
</reference>
<evidence type="ECO:0000313" key="1">
    <source>
        <dbReference type="EMBL" id="KAG8390623.1"/>
    </source>
</evidence>
<accession>A0AAV6YGF5</accession>
<proteinExistence type="predicted"/>
<gene>
    <name evidence="1" type="ORF">BUALT_Bualt01G0102700</name>
</gene>
<evidence type="ECO:0000313" key="2">
    <source>
        <dbReference type="Proteomes" id="UP000826271"/>
    </source>
</evidence>
<comment type="caution">
    <text evidence="1">The sequence shown here is derived from an EMBL/GenBank/DDBJ whole genome shotgun (WGS) entry which is preliminary data.</text>
</comment>
<keyword evidence="2" id="KW-1185">Reference proteome</keyword>
<dbReference type="EMBL" id="WHWC01000001">
    <property type="protein sequence ID" value="KAG8390623.1"/>
    <property type="molecule type" value="Genomic_DNA"/>
</dbReference>
<dbReference type="Gene3D" id="1.10.560.10">
    <property type="entry name" value="GroEL-like equatorial domain"/>
    <property type="match status" value="1"/>
</dbReference>
<sequence length="201" mass="22581">MKIDWHSSPERARNPAVTADYPAGFSFSRLSAFAISSRRSQRLSTPLRLKALSPSTSMCLADFRFNCIVIACECLRIEMEDFILDFNFQVIHVTFVGERSVPGGGVASKELDKLPTTTNFGEYVDIVKAGIINPLKVIRMALMDASRYCTFKATKDRQGIIDVATYYVEGKRRWIGCYEAHILGVFDEEEEAASRAFCNIL</sequence>
<protein>
    <submittedName>
        <fullName evidence="1">Uncharacterized protein</fullName>
    </submittedName>
</protein>
<organism evidence="1 2">
    <name type="scientific">Buddleja alternifolia</name>
    <dbReference type="NCBI Taxonomy" id="168488"/>
    <lineage>
        <taxon>Eukaryota</taxon>
        <taxon>Viridiplantae</taxon>
        <taxon>Streptophyta</taxon>
        <taxon>Embryophyta</taxon>
        <taxon>Tracheophyta</taxon>
        <taxon>Spermatophyta</taxon>
        <taxon>Magnoliopsida</taxon>
        <taxon>eudicotyledons</taxon>
        <taxon>Gunneridae</taxon>
        <taxon>Pentapetalae</taxon>
        <taxon>asterids</taxon>
        <taxon>lamiids</taxon>
        <taxon>Lamiales</taxon>
        <taxon>Scrophulariaceae</taxon>
        <taxon>Buddlejeae</taxon>
        <taxon>Buddleja</taxon>
    </lineage>
</organism>
<dbReference type="AlphaFoldDB" id="A0AAV6YGF5"/>